<sequence>MADLHRSDPVTYNNLHRVPLKRIRGGPPPSRAAQLVVFIALLPLGATFVGLAGVTFFVTLSALAVATPVLLVFSPIIVPAAIVMGLLITMLLFSGVHESVYFVWGQVRTDWPPHQVQVHPQHGRYEGGVKSLLPQRGPTTGQVLAVVTLLPVGGTLLALSGLALVGSLIGLAITTPLFIIFSPVLVPAVIGAFLAVTGFLSSGAFGLTGLSSLSWVLNAFRQKAPEQLDYAKRRMQDAAITLGQKTKDVGQTIQAKAQEGVEKKEQQR</sequence>
<dbReference type="EMBL" id="CM044704">
    <property type="protein sequence ID" value="KAI5665490.1"/>
    <property type="molecule type" value="Genomic_DNA"/>
</dbReference>
<name>A0ACC0AYR0_CATRO</name>
<accession>A0ACC0AYR0</accession>
<reference evidence="2" key="1">
    <citation type="journal article" date="2023" name="Nat. Plants">
        <title>Single-cell RNA sequencing provides a high-resolution roadmap for understanding the multicellular compartmentation of specialized metabolism.</title>
        <authorList>
            <person name="Sun S."/>
            <person name="Shen X."/>
            <person name="Li Y."/>
            <person name="Li Y."/>
            <person name="Wang S."/>
            <person name="Li R."/>
            <person name="Zhang H."/>
            <person name="Shen G."/>
            <person name="Guo B."/>
            <person name="Wei J."/>
            <person name="Xu J."/>
            <person name="St-Pierre B."/>
            <person name="Chen S."/>
            <person name="Sun C."/>
        </authorList>
    </citation>
    <scope>NUCLEOTIDE SEQUENCE [LARGE SCALE GENOMIC DNA]</scope>
</reference>
<comment type="caution">
    <text evidence="1">The sequence shown here is derived from an EMBL/GenBank/DDBJ whole genome shotgun (WGS) entry which is preliminary data.</text>
</comment>
<keyword evidence="2" id="KW-1185">Reference proteome</keyword>
<evidence type="ECO:0000313" key="2">
    <source>
        <dbReference type="Proteomes" id="UP001060085"/>
    </source>
</evidence>
<protein>
    <submittedName>
        <fullName evidence="1">Uncharacterized protein</fullName>
    </submittedName>
</protein>
<gene>
    <name evidence="1" type="ORF">M9H77_15343</name>
</gene>
<proteinExistence type="predicted"/>
<dbReference type="Proteomes" id="UP001060085">
    <property type="component" value="Linkage Group LG04"/>
</dbReference>
<evidence type="ECO:0000313" key="1">
    <source>
        <dbReference type="EMBL" id="KAI5665490.1"/>
    </source>
</evidence>
<organism evidence="1 2">
    <name type="scientific">Catharanthus roseus</name>
    <name type="common">Madagascar periwinkle</name>
    <name type="synonym">Vinca rosea</name>
    <dbReference type="NCBI Taxonomy" id="4058"/>
    <lineage>
        <taxon>Eukaryota</taxon>
        <taxon>Viridiplantae</taxon>
        <taxon>Streptophyta</taxon>
        <taxon>Embryophyta</taxon>
        <taxon>Tracheophyta</taxon>
        <taxon>Spermatophyta</taxon>
        <taxon>Magnoliopsida</taxon>
        <taxon>eudicotyledons</taxon>
        <taxon>Gunneridae</taxon>
        <taxon>Pentapetalae</taxon>
        <taxon>asterids</taxon>
        <taxon>lamiids</taxon>
        <taxon>Gentianales</taxon>
        <taxon>Apocynaceae</taxon>
        <taxon>Rauvolfioideae</taxon>
        <taxon>Vinceae</taxon>
        <taxon>Catharanthinae</taxon>
        <taxon>Catharanthus</taxon>
    </lineage>
</organism>